<dbReference type="Proteomes" id="UP000000238">
    <property type="component" value="Chromosome"/>
</dbReference>
<dbReference type="AlphaFoldDB" id="Q2SI89"/>
<name>Q2SI89_HAHCH</name>
<gene>
    <name evidence="1" type="ordered locus">HCH_02857</name>
</gene>
<evidence type="ECO:0000313" key="2">
    <source>
        <dbReference type="Proteomes" id="UP000000238"/>
    </source>
</evidence>
<protein>
    <submittedName>
        <fullName evidence="1">Uncharacterized protein</fullName>
    </submittedName>
</protein>
<evidence type="ECO:0000313" key="1">
    <source>
        <dbReference type="EMBL" id="ABC29635.1"/>
    </source>
</evidence>
<dbReference type="OrthoDB" id="9869690at2"/>
<sequence>MPKSRKNKRAKHNNHWKRARMVSDNIIMETRESWYDIAGGGLELKARHKSHGMPLRSVDIEAIKKLMLNWRVRVLIYCKAPDGTRYTEERELITAERCKLPELDDFFKSQKKDALQSVNHMHVFDTGFIAETLTDAERDRLRNPEAA</sequence>
<dbReference type="RefSeq" id="WP_011396704.1">
    <property type="nucleotide sequence ID" value="NC_007645.1"/>
</dbReference>
<proteinExistence type="predicted"/>
<reference evidence="1 2" key="1">
    <citation type="journal article" date="2005" name="Nucleic Acids Res.">
        <title>Genomic blueprint of Hahella chejuensis, a marine microbe producing an algicidal agent.</title>
        <authorList>
            <person name="Jeong H."/>
            <person name="Yim J.H."/>
            <person name="Lee C."/>
            <person name="Choi S.-H."/>
            <person name="Park Y.K."/>
            <person name="Yoon S.H."/>
            <person name="Hur C.-G."/>
            <person name="Kang H.-Y."/>
            <person name="Kim D."/>
            <person name="Lee H.H."/>
            <person name="Park K.H."/>
            <person name="Park S.-H."/>
            <person name="Park H.-S."/>
            <person name="Lee H.K."/>
            <person name="Oh T.K."/>
            <person name="Kim J.F."/>
        </authorList>
    </citation>
    <scope>NUCLEOTIDE SEQUENCE [LARGE SCALE GENOMIC DNA]</scope>
    <source>
        <strain evidence="1 2">KCTC 2396</strain>
    </source>
</reference>
<organism evidence="1 2">
    <name type="scientific">Hahella chejuensis (strain KCTC 2396)</name>
    <dbReference type="NCBI Taxonomy" id="349521"/>
    <lineage>
        <taxon>Bacteria</taxon>
        <taxon>Pseudomonadati</taxon>
        <taxon>Pseudomonadota</taxon>
        <taxon>Gammaproteobacteria</taxon>
        <taxon>Oceanospirillales</taxon>
        <taxon>Hahellaceae</taxon>
        <taxon>Hahella</taxon>
    </lineage>
</organism>
<dbReference type="EMBL" id="CP000155">
    <property type="protein sequence ID" value="ABC29635.1"/>
    <property type="molecule type" value="Genomic_DNA"/>
</dbReference>
<dbReference type="KEGG" id="hch:HCH_02857"/>
<dbReference type="HOGENOM" id="CLU_1765469_0_0_6"/>
<accession>Q2SI89</accession>
<keyword evidence="2" id="KW-1185">Reference proteome</keyword>
<dbReference type="STRING" id="349521.HCH_02857"/>